<reference evidence="9" key="1">
    <citation type="journal article" date="2019" name="Int. J. Syst. Evol. Microbiol.">
        <title>The Global Catalogue of Microorganisms (GCM) 10K type strain sequencing project: providing services to taxonomists for standard genome sequencing and annotation.</title>
        <authorList>
            <consortium name="The Broad Institute Genomics Platform"/>
            <consortium name="The Broad Institute Genome Sequencing Center for Infectious Disease"/>
            <person name="Wu L."/>
            <person name="Ma J."/>
        </authorList>
    </citation>
    <scope>NUCLEOTIDE SEQUENCE [LARGE SCALE GENOMIC DNA]</scope>
    <source>
        <strain evidence="9">KCTC 42984</strain>
    </source>
</reference>
<proteinExistence type="inferred from homology"/>
<comment type="caution">
    <text evidence="8">The sequence shown here is derived from an EMBL/GenBank/DDBJ whole genome shotgun (WGS) entry which is preliminary data.</text>
</comment>
<dbReference type="SUPFAM" id="SSF56645">
    <property type="entry name" value="Acyl-CoA dehydrogenase NM domain-like"/>
    <property type="match status" value="1"/>
</dbReference>
<evidence type="ECO:0000256" key="5">
    <source>
        <dbReference type="ARBA" id="ARBA00023002"/>
    </source>
</evidence>
<name>A0ABV7IP22_9SPHN</name>
<keyword evidence="3" id="KW-0285">Flavoprotein</keyword>
<evidence type="ECO:0000256" key="1">
    <source>
        <dbReference type="ARBA" id="ARBA00001974"/>
    </source>
</evidence>
<accession>A0ABV7IP22</accession>
<dbReference type="Proteomes" id="UP001595604">
    <property type="component" value="Unassembled WGS sequence"/>
</dbReference>
<keyword evidence="9" id="KW-1185">Reference proteome</keyword>
<evidence type="ECO:0000313" key="8">
    <source>
        <dbReference type="EMBL" id="MFC3172656.1"/>
    </source>
</evidence>
<dbReference type="Gene3D" id="1.20.140.10">
    <property type="entry name" value="Butyryl-CoA Dehydrogenase, subunit A, domain 3"/>
    <property type="match status" value="1"/>
</dbReference>
<dbReference type="InterPro" id="IPR036250">
    <property type="entry name" value="AcylCo_DH-like_C"/>
</dbReference>
<dbReference type="PANTHER" id="PTHR43884:SF20">
    <property type="entry name" value="ACYL-COA DEHYDROGENASE FADE28"/>
    <property type="match status" value="1"/>
</dbReference>
<dbReference type="Pfam" id="PF00441">
    <property type="entry name" value="Acyl-CoA_dh_1"/>
    <property type="match status" value="1"/>
</dbReference>
<evidence type="ECO:0000259" key="6">
    <source>
        <dbReference type="Pfam" id="PF00441"/>
    </source>
</evidence>
<comment type="similarity">
    <text evidence="2">Belongs to the acyl-CoA dehydrogenase family.</text>
</comment>
<dbReference type="InterPro" id="IPR009100">
    <property type="entry name" value="AcylCoA_DH/oxidase_NM_dom_sf"/>
</dbReference>
<evidence type="ECO:0000256" key="2">
    <source>
        <dbReference type="ARBA" id="ARBA00009347"/>
    </source>
</evidence>
<organism evidence="8 9">
    <name type="scientific">Novosphingobium bradum</name>
    <dbReference type="NCBI Taxonomy" id="1737444"/>
    <lineage>
        <taxon>Bacteria</taxon>
        <taxon>Pseudomonadati</taxon>
        <taxon>Pseudomonadota</taxon>
        <taxon>Alphaproteobacteria</taxon>
        <taxon>Sphingomonadales</taxon>
        <taxon>Sphingomonadaceae</taxon>
        <taxon>Novosphingobium</taxon>
    </lineage>
</organism>
<feature type="domain" description="Acyl-CoA dehydrogenase/oxidase C-terminal" evidence="6">
    <location>
        <begin position="195"/>
        <end position="315"/>
    </location>
</feature>
<evidence type="ECO:0000313" key="9">
    <source>
        <dbReference type="Proteomes" id="UP001595604"/>
    </source>
</evidence>
<dbReference type="EMBL" id="JBHRTQ010000001">
    <property type="protein sequence ID" value="MFC3172656.1"/>
    <property type="molecule type" value="Genomic_DNA"/>
</dbReference>
<keyword evidence="4" id="KW-0274">FAD</keyword>
<dbReference type="Pfam" id="PF02771">
    <property type="entry name" value="Acyl-CoA_dh_N"/>
    <property type="match status" value="1"/>
</dbReference>
<sequence>MMLALPDDEQLALARGVADFVADAFPIARLRENRPRDGERWGERWGDLAALGVFGVGLAEAEGGLGLTCVEQVLVARELGRTLVSPAAIAAMLAPQVAAEAGEPALCAALLAGERQVGIGLGALDGEARAIDADDGLALMVAGDTVSLIAGPPRPLQCIDETSRLFAMPLPGSGNAATVVATTVSPGLALAAHLLAAAMLVGQLETTRDMAATQARTRVQFGHPIGAYQAIKHRCADAALGAELCWTQVWAAAHALASLADNAEFQVRAAKWLAGTEALKAARFNIQAHGGMGFTQECDAQLLLKRTHILNQMFGNPQGVPGQLVNLPVEA</sequence>
<dbReference type="InterPro" id="IPR013786">
    <property type="entry name" value="AcylCoA_DH/ox_N"/>
</dbReference>
<dbReference type="RefSeq" id="WP_379508053.1">
    <property type="nucleotide sequence ID" value="NZ_JBHRTQ010000001.1"/>
</dbReference>
<dbReference type="SUPFAM" id="SSF47203">
    <property type="entry name" value="Acyl-CoA dehydrogenase C-terminal domain-like"/>
    <property type="match status" value="1"/>
</dbReference>
<gene>
    <name evidence="8" type="ORF">ACFOD9_00175</name>
</gene>
<evidence type="ECO:0000259" key="7">
    <source>
        <dbReference type="Pfam" id="PF02771"/>
    </source>
</evidence>
<evidence type="ECO:0000256" key="3">
    <source>
        <dbReference type="ARBA" id="ARBA00022630"/>
    </source>
</evidence>
<dbReference type="PANTHER" id="PTHR43884">
    <property type="entry name" value="ACYL-COA DEHYDROGENASE"/>
    <property type="match status" value="1"/>
</dbReference>
<comment type="cofactor">
    <cofactor evidence="1">
        <name>FAD</name>
        <dbReference type="ChEBI" id="CHEBI:57692"/>
    </cofactor>
</comment>
<keyword evidence="5" id="KW-0560">Oxidoreductase</keyword>
<feature type="domain" description="Acyl-CoA dehydrogenase/oxidase N-terminal" evidence="7">
    <location>
        <begin position="8"/>
        <end position="105"/>
    </location>
</feature>
<dbReference type="InterPro" id="IPR037069">
    <property type="entry name" value="AcylCoA_DH/ox_N_sf"/>
</dbReference>
<dbReference type="InterPro" id="IPR009075">
    <property type="entry name" value="AcylCo_DH/oxidase_C"/>
</dbReference>
<protein>
    <submittedName>
        <fullName evidence="8">Acyl-CoA dehydrogenase family protein</fullName>
    </submittedName>
</protein>
<dbReference type="Gene3D" id="1.10.540.10">
    <property type="entry name" value="Acyl-CoA dehydrogenase/oxidase, N-terminal domain"/>
    <property type="match status" value="1"/>
</dbReference>
<evidence type="ECO:0000256" key="4">
    <source>
        <dbReference type="ARBA" id="ARBA00022827"/>
    </source>
</evidence>